<accession>A0A1H5SK25</accession>
<gene>
    <name evidence="2" type="ORF">SAMN05421751_101575</name>
</gene>
<protein>
    <submittedName>
        <fullName evidence="2">Uncharacterized protein</fullName>
    </submittedName>
</protein>
<dbReference type="EMBL" id="FNVD01000001">
    <property type="protein sequence ID" value="SEF50794.1"/>
    <property type="molecule type" value="Genomic_DNA"/>
</dbReference>
<dbReference type="AlphaFoldDB" id="A0A1H5SK25"/>
<evidence type="ECO:0000256" key="1">
    <source>
        <dbReference type="SAM" id="SignalP"/>
    </source>
</evidence>
<dbReference type="OrthoDB" id="7376394at2"/>
<evidence type="ECO:0000313" key="2">
    <source>
        <dbReference type="EMBL" id="SEF50794.1"/>
    </source>
</evidence>
<reference evidence="2 3" key="1">
    <citation type="submission" date="2016-10" db="EMBL/GenBank/DDBJ databases">
        <authorList>
            <person name="de Groot N.N."/>
        </authorList>
    </citation>
    <scope>NUCLEOTIDE SEQUENCE [LARGE SCALE GENOMIC DNA]</scope>
    <source>
        <strain evidence="2 3">DSM 23413</strain>
    </source>
</reference>
<organism evidence="2 3">
    <name type="scientific">Jhaorihella thermophila</name>
    <dbReference type="NCBI Taxonomy" id="488547"/>
    <lineage>
        <taxon>Bacteria</taxon>
        <taxon>Pseudomonadati</taxon>
        <taxon>Pseudomonadota</taxon>
        <taxon>Alphaproteobacteria</taxon>
        <taxon>Rhodobacterales</taxon>
        <taxon>Paracoccaceae</taxon>
        <taxon>Jhaorihella</taxon>
    </lineage>
</organism>
<sequence length="184" mass="19403">MKFILAAAGLGVLLTLAACSERGVTNAQMSETVTAAGTIREIDRENRRFVVRTDGAVLTLRATDTLRNFDQLEVGDRIRVNYTEAIAVDMALPGEDGTDSAQVLAAAPEGAKPGAAGAEITTTVVEFLGYDPVDHFATIRNAEGEVVTVKVPKELRAFAKSRAPGDRILVAYGSAIAVGIEPSE</sequence>
<dbReference type="PROSITE" id="PS51257">
    <property type="entry name" value="PROKAR_LIPOPROTEIN"/>
    <property type="match status" value="1"/>
</dbReference>
<feature type="signal peptide" evidence="1">
    <location>
        <begin position="1"/>
        <end position="17"/>
    </location>
</feature>
<feature type="chain" id="PRO_5009284117" evidence="1">
    <location>
        <begin position="18"/>
        <end position="184"/>
    </location>
</feature>
<keyword evidence="3" id="KW-1185">Reference proteome</keyword>
<dbReference type="RefSeq" id="WP_146064168.1">
    <property type="nucleotide sequence ID" value="NZ_FNVD01000001.1"/>
</dbReference>
<dbReference type="Proteomes" id="UP000236742">
    <property type="component" value="Unassembled WGS sequence"/>
</dbReference>
<proteinExistence type="predicted"/>
<name>A0A1H5SK25_9RHOB</name>
<keyword evidence="1" id="KW-0732">Signal</keyword>
<evidence type="ECO:0000313" key="3">
    <source>
        <dbReference type="Proteomes" id="UP000236742"/>
    </source>
</evidence>